<evidence type="ECO:0000313" key="1">
    <source>
        <dbReference type="EMBL" id="GBP04443.1"/>
    </source>
</evidence>
<dbReference type="OrthoDB" id="425681at2759"/>
<dbReference type="EMBL" id="BGZK01000014">
    <property type="protein sequence ID" value="GBP04443.1"/>
    <property type="molecule type" value="Genomic_DNA"/>
</dbReference>
<organism evidence="1 2">
    <name type="scientific">Eumeta variegata</name>
    <name type="common">Bagworm moth</name>
    <name type="synonym">Eumeta japonica</name>
    <dbReference type="NCBI Taxonomy" id="151549"/>
    <lineage>
        <taxon>Eukaryota</taxon>
        <taxon>Metazoa</taxon>
        <taxon>Ecdysozoa</taxon>
        <taxon>Arthropoda</taxon>
        <taxon>Hexapoda</taxon>
        <taxon>Insecta</taxon>
        <taxon>Pterygota</taxon>
        <taxon>Neoptera</taxon>
        <taxon>Endopterygota</taxon>
        <taxon>Lepidoptera</taxon>
        <taxon>Glossata</taxon>
        <taxon>Ditrysia</taxon>
        <taxon>Tineoidea</taxon>
        <taxon>Psychidae</taxon>
        <taxon>Oiketicinae</taxon>
        <taxon>Eumeta</taxon>
    </lineage>
</organism>
<name>A0A4C1SQF0_EUMVA</name>
<reference evidence="1 2" key="1">
    <citation type="journal article" date="2019" name="Commun. Biol.">
        <title>The bagworm genome reveals a unique fibroin gene that provides high tensile strength.</title>
        <authorList>
            <person name="Kono N."/>
            <person name="Nakamura H."/>
            <person name="Ohtoshi R."/>
            <person name="Tomita M."/>
            <person name="Numata K."/>
            <person name="Arakawa K."/>
        </authorList>
    </citation>
    <scope>NUCLEOTIDE SEQUENCE [LARGE SCALE GENOMIC DNA]</scope>
</reference>
<keyword evidence="2" id="KW-1185">Reference proteome</keyword>
<dbReference type="AlphaFoldDB" id="A0A4C1SQF0"/>
<evidence type="ECO:0000313" key="2">
    <source>
        <dbReference type="Proteomes" id="UP000299102"/>
    </source>
</evidence>
<dbReference type="Proteomes" id="UP000299102">
    <property type="component" value="Unassembled WGS sequence"/>
</dbReference>
<comment type="caution">
    <text evidence="1">The sequence shown here is derived from an EMBL/GenBank/DDBJ whole genome shotgun (WGS) entry which is preliminary data.</text>
</comment>
<sequence length="90" mass="10848">MHYSESWASQNRINAVEMRSLWNSDVRERCSLKEDVVTRTEESLLQWFEHLERMNESRMAEQICRANVCDDTKVNKNYPKNLMQTKFVVY</sequence>
<protein>
    <submittedName>
        <fullName evidence="1">Uncharacterized protein</fullName>
    </submittedName>
</protein>
<proteinExistence type="predicted"/>
<accession>A0A4C1SQF0</accession>
<gene>
    <name evidence="1" type="ORF">EVAR_3836_1</name>
</gene>